<name>A0A4Y2BR21_ARAVE</name>
<proteinExistence type="predicted"/>
<organism evidence="1 2">
    <name type="scientific">Araneus ventricosus</name>
    <name type="common">Orbweaver spider</name>
    <name type="synonym">Epeira ventricosa</name>
    <dbReference type="NCBI Taxonomy" id="182803"/>
    <lineage>
        <taxon>Eukaryota</taxon>
        <taxon>Metazoa</taxon>
        <taxon>Ecdysozoa</taxon>
        <taxon>Arthropoda</taxon>
        <taxon>Chelicerata</taxon>
        <taxon>Arachnida</taxon>
        <taxon>Araneae</taxon>
        <taxon>Araneomorphae</taxon>
        <taxon>Entelegynae</taxon>
        <taxon>Araneoidea</taxon>
        <taxon>Araneidae</taxon>
        <taxon>Araneus</taxon>
    </lineage>
</organism>
<evidence type="ECO:0000313" key="1">
    <source>
        <dbReference type="EMBL" id="GBL93905.1"/>
    </source>
</evidence>
<dbReference type="Proteomes" id="UP000499080">
    <property type="component" value="Unassembled WGS sequence"/>
</dbReference>
<dbReference type="EMBL" id="BGPR01236286">
    <property type="protein sequence ID" value="GBL93905.1"/>
    <property type="molecule type" value="Genomic_DNA"/>
</dbReference>
<evidence type="ECO:0000313" key="2">
    <source>
        <dbReference type="Proteomes" id="UP000499080"/>
    </source>
</evidence>
<protein>
    <submittedName>
        <fullName evidence="1">Uncharacterized protein</fullName>
    </submittedName>
</protein>
<gene>
    <name evidence="1" type="ORF">AVEN_146342_1</name>
</gene>
<reference evidence="1 2" key="1">
    <citation type="journal article" date="2019" name="Sci. Rep.">
        <title>Orb-weaving spider Araneus ventricosus genome elucidates the spidroin gene catalogue.</title>
        <authorList>
            <person name="Kono N."/>
            <person name="Nakamura H."/>
            <person name="Ohtoshi R."/>
            <person name="Moran D.A.P."/>
            <person name="Shinohara A."/>
            <person name="Yoshida Y."/>
            <person name="Fujiwara M."/>
            <person name="Mori M."/>
            <person name="Tomita M."/>
            <person name="Arakawa K."/>
        </authorList>
    </citation>
    <scope>NUCLEOTIDE SEQUENCE [LARGE SCALE GENOMIC DNA]</scope>
</reference>
<dbReference type="AlphaFoldDB" id="A0A4Y2BR21"/>
<comment type="caution">
    <text evidence="1">The sequence shown here is derived from an EMBL/GenBank/DDBJ whole genome shotgun (WGS) entry which is preliminary data.</text>
</comment>
<accession>A0A4Y2BR21</accession>
<sequence>MTSMTEIEIRDGIHPFSNIQLKLKSNLNLQKSIKNYAGKSHFTNLPINGEKTDQFITRIKATKLDFVMQLFFIYIYGYLKPHLLHKRVKERNRTLPGVAYEVVAPESFR</sequence>
<keyword evidence="2" id="KW-1185">Reference proteome</keyword>